<reference evidence="1" key="1">
    <citation type="journal article" date="2023" name="Mol. Ecol. Resour.">
        <title>Chromosome-level genome assembly of a triploid poplar Populus alba 'Berolinensis'.</title>
        <authorList>
            <person name="Chen S."/>
            <person name="Yu Y."/>
            <person name="Wang X."/>
            <person name="Wang S."/>
            <person name="Zhang T."/>
            <person name="Zhou Y."/>
            <person name="He R."/>
            <person name="Meng N."/>
            <person name="Wang Y."/>
            <person name="Liu W."/>
            <person name="Liu Z."/>
            <person name="Liu J."/>
            <person name="Guo Q."/>
            <person name="Huang H."/>
            <person name="Sederoff R.R."/>
            <person name="Wang G."/>
            <person name="Qu G."/>
            <person name="Chen S."/>
        </authorList>
    </citation>
    <scope>NUCLEOTIDE SEQUENCE</scope>
    <source>
        <strain evidence="1">SC-2020</strain>
    </source>
</reference>
<comment type="caution">
    <text evidence="1">The sequence shown here is derived from an EMBL/GenBank/DDBJ whole genome shotgun (WGS) entry which is preliminary data.</text>
</comment>
<evidence type="ECO:0000313" key="1">
    <source>
        <dbReference type="EMBL" id="KAJ6998823.1"/>
    </source>
</evidence>
<keyword evidence="2" id="KW-1185">Reference proteome</keyword>
<organism evidence="1 2">
    <name type="scientific">Populus alba x Populus x berolinensis</name>
    <dbReference type="NCBI Taxonomy" id="444605"/>
    <lineage>
        <taxon>Eukaryota</taxon>
        <taxon>Viridiplantae</taxon>
        <taxon>Streptophyta</taxon>
        <taxon>Embryophyta</taxon>
        <taxon>Tracheophyta</taxon>
        <taxon>Spermatophyta</taxon>
        <taxon>Magnoliopsida</taxon>
        <taxon>eudicotyledons</taxon>
        <taxon>Gunneridae</taxon>
        <taxon>Pentapetalae</taxon>
        <taxon>rosids</taxon>
        <taxon>fabids</taxon>
        <taxon>Malpighiales</taxon>
        <taxon>Salicaceae</taxon>
        <taxon>Saliceae</taxon>
        <taxon>Populus</taxon>
    </lineage>
</organism>
<dbReference type="Proteomes" id="UP001164929">
    <property type="component" value="Chromosome 5"/>
</dbReference>
<dbReference type="EMBL" id="JAQIZT010000005">
    <property type="protein sequence ID" value="KAJ6998823.1"/>
    <property type="molecule type" value="Genomic_DNA"/>
</dbReference>
<protein>
    <submittedName>
        <fullName evidence="1">Uncharacterized protein</fullName>
    </submittedName>
</protein>
<evidence type="ECO:0000313" key="2">
    <source>
        <dbReference type="Proteomes" id="UP001164929"/>
    </source>
</evidence>
<sequence>MRYALLGGKNMQKQYGRGGVFVPVEQEGNLWVWRGKGSPGKMRSLHSLDEEEEILFLVIFSPIYHY</sequence>
<dbReference type="AlphaFoldDB" id="A0AAD6W4A3"/>
<gene>
    <name evidence="1" type="ORF">NC653_014853</name>
</gene>
<proteinExistence type="predicted"/>
<name>A0AAD6W4A3_9ROSI</name>
<accession>A0AAD6W4A3</accession>